<dbReference type="PRINTS" id="PR00039">
    <property type="entry name" value="HTHLYSR"/>
</dbReference>
<dbReference type="PANTHER" id="PTHR30419">
    <property type="entry name" value="HTH-TYPE TRANSCRIPTIONAL REGULATOR YBHD"/>
    <property type="match status" value="1"/>
</dbReference>
<dbReference type="CDD" id="cd05466">
    <property type="entry name" value="PBP2_LTTR_substrate"/>
    <property type="match status" value="1"/>
</dbReference>
<keyword evidence="3" id="KW-0238">DNA-binding</keyword>
<evidence type="ECO:0000256" key="3">
    <source>
        <dbReference type="ARBA" id="ARBA00023125"/>
    </source>
</evidence>
<dbReference type="InterPro" id="IPR036390">
    <property type="entry name" value="WH_DNA-bd_sf"/>
</dbReference>
<organism evidence="6 7">
    <name type="scientific">Undibacterium curvum</name>
    <dbReference type="NCBI Taxonomy" id="2762294"/>
    <lineage>
        <taxon>Bacteria</taxon>
        <taxon>Pseudomonadati</taxon>
        <taxon>Pseudomonadota</taxon>
        <taxon>Betaproteobacteria</taxon>
        <taxon>Burkholderiales</taxon>
        <taxon>Oxalobacteraceae</taxon>
        <taxon>Undibacterium</taxon>
    </lineage>
</organism>
<dbReference type="EMBL" id="JACOGD010000001">
    <property type="protein sequence ID" value="MBC3930265.1"/>
    <property type="molecule type" value="Genomic_DNA"/>
</dbReference>
<dbReference type="RefSeq" id="WP_186902153.1">
    <property type="nucleotide sequence ID" value="NZ_JACOGD010000001.1"/>
</dbReference>
<evidence type="ECO:0000313" key="6">
    <source>
        <dbReference type="EMBL" id="MBC3930265.1"/>
    </source>
</evidence>
<dbReference type="InterPro" id="IPR050950">
    <property type="entry name" value="HTH-type_LysR_regulators"/>
</dbReference>
<comment type="similarity">
    <text evidence="1">Belongs to the LysR transcriptional regulatory family.</text>
</comment>
<dbReference type="SUPFAM" id="SSF46785">
    <property type="entry name" value="Winged helix' DNA-binding domain"/>
    <property type="match status" value="1"/>
</dbReference>
<sequence length="304" mass="34227">MELKRLRHLIALADERNFIRAAQRVHLSQSALSRSIQAAENEFGVRLFDRGTTDVSTTRAGEFVIERARKLLFDSRCLDRDMDLFRQKQIGELAFGSGPFPAATMLPRLIPELRQHHPEVRLRVEVNNWAYLTQHLRAEELDFFIADIRDLPAEKDLEIRRFTQQPGGFYVRAQHPLAGSKTITAAQIREYGIASVRLPQSIREQLARLLGIADPAQLPLALECDDVAILKRTVLWSDTVLAAIAAAVSDELQNSQLRAIQLRDAPVLYSEVGIVSLAGRSHSPFATLVIQRLKDIALELVVLE</sequence>
<gene>
    <name evidence="6" type="ORF">H8K43_01165</name>
</gene>
<name>A0ABR7A029_9BURK</name>
<dbReference type="PROSITE" id="PS50931">
    <property type="entry name" value="HTH_LYSR"/>
    <property type="match status" value="1"/>
</dbReference>
<proteinExistence type="inferred from homology"/>
<feature type="domain" description="HTH lysR-type" evidence="5">
    <location>
        <begin position="1"/>
        <end position="58"/>
    </location>
</feature>
<protein>
    <submittedName>
        <fullName evidence="6">LysR family transcriptional regulator</fullName>
    </submittedName>
</protein>
<dbReference type="Gene3D" id="3.40.190.10">
    <property type="entry name" value="Periplasmic binding protein-like II"/>
    <property type="match status" value="2"/>
</dbReference>
<evidence type="ECO:0000256" key="2">
    <source>
        <dbReference type="ARBA" id="ARBA00023015"/>
    </source>
</evidence>
<keyword evidence="2" id="KW-0805">Transcription regulation</keyword>
<comment type="caution">
    <text evidence="6">The sequence shown here is derived from an EMBL/GenBank/DDBJ whole genome shotgun (WGS) entry which is preliminary data.</text>
</comment>
<evidence type="ECO:0000259" key="5">
    <source>
        <dbReference type="PROSITE" id="PS50931"/>
    </source>
</evidence>
<keyword evidence="4" id="KW-0804">Transcription</keyword>
<evidence type="ECO:0000313" key="7">
    <source>
        <dbReference type="Proteomes" id="UP000654304"/>
    </source>
</evidence>
<dbReference type="Gene3D" id="1.10.10.10">
    <property type="entry name" value="Winged helix-like DNA-binding domain superfamily/Winged helix DNA-binding domain"/>
    <property type="match status" value="1"/>
</dbReference>
<dbReference type="InterPro" id="IPR005119">
    <property type="entry name" value="LysR_subst-bd"/>
</dbReference>
<dbReference type="Pfam" id="PF00126">
    <property type="entry name" value="HTH_1"/>
    <property type="match status" value="1"/>
</dbReference>
<evidence type="ECO:0000256" key="4">
    <source>
        <dbReference type="ARBA" id="ARBA00023163"/>
    </source>
</evidence>
<keyword evidence="7" id="KW-1185">Reference proteome</keyword>
<dbReference type="Proteomes" id="UP000654304">
    <property type="component" value="Unassembled WGS sequence"/>
</dbReference>
<dbReference type="Pfam" id="PF03466">
    <property type="entry name" value="LysR_substrate"/>
    <property type="match status" value="1"/>
</dbReference>
<dbReference type="InterPro" id="IPR000847">
    <property type="entry name" value="LysR_HTH_N"/>
</dbReference>
<evidence type="ECO:0000256" key="1">
    <source>
        <dbReference type="ARBA" id="ARBA00009437"/>
    </source>
</evidence>
<dbReference type="InterPro" id="IPR036388">
    <property type="entry name" value="WH-like_DNA-bd_sf"/>
</dbReference>
<reference evidence="6 7" key="1">
    <citation type="submission" date="2020-08" db="EMBL/GenBank/DDBJ databases">
        <title>Novel species isolated from subtropical streams in China.</title>
        <authorList>
            <person name="Lu H."/>
        </authorList>
    </citation>
    <scope>NUCLEOTIDE SEQUENCE [LARGE SCALE GENOMIC DNA]</scope>
    <source>
        <strain evidence="6 7">CY22W</strain>
    </source>
</reference>
<dbReference type="PANTHER" id="PTHR30419:SF30">
    <property type="entry name" value="LYSR FAMILY TRANSCRIPTIONAL REGULATOR"/>
    <property type="match status" value="1"/>
</dbReference>
<dbReference type="SUPFAM" id="SSF53850">
    <property type="entry name" value="Periplasmic binding protein-like II"/>
    <property type="match status" value="1"/>
</dbReference>
<accession>A0ABR7A029</accession>